<feature type="transmembrane region" description="Helical" evidence="15">
    <location>
        <begin position="226"/>
        <end position="245"/>
    </location>
</feature>
<dbReference type="InterPro" id="IPR039261">
    <property type="entry name" value="FNR_nucleotide-bd"/>
</dbReference>
<feature type="transmembrane region" description="Helical" evidence="15">
    <location>
        <begin position="114"/>
        <end position="135"/>
    </location>
</feature>
<feature type="transmembrane region" description="Helical" evidence="15">
    <location>
        <begin position="281"/>
        <end position="303"/>
    </location>
</feature>
<evidence type="ECO:0000256" key="8">
    <source>
        <dbReference type="ARBA" id="ARBA00022989"/>
    </source>
</evidence>
<dbReference type="EMBL" id="JBBPHU010000009">
    <property type="protein sequence ID" value="KAK7513746.1"/>
    <property type="molecule type" value="Genomic_DNA"/>
</dbReference>
<evidence type="ECO:0000256" key="4">
    <source>
        <dbReference type="ARBA" id="ARBA00022448"/>
    </source>
</evidence>
<feature type="compositionally biased region" description="Basic and acidic residues" evidence="14">
    <location>
        <begin position="568"/>
        <end position="581"/>
    </location>
</feature>
<dbReference type="InterPro" id="IPR013112">
    <property type="entry name" value="FAD-bd_8"/>
</dbReference>
<feature type="compositionally biased region" description="Pro residues" evidence="14">
    <location>
        <begin position="655"/>
        <end position="666"/>
    </location>
</feature>
<feature type="compositionally biased region" description="Low complexity" evidence="14">
    <location>
        <begin position="667"/>
        <end position="684"/>
    </location>
</feature>
<dbReference type="Gene3D" id="3.40.50.80">
    <property type="entry name" value="Nucleotide-binding domain of ferredoxin-NADP reductase (FNR) module"/>
    <property type="match status" value="2"/>
</dbReference>
<evidence type="ECO:0000313" key="18">
    <source>
        <dbReference type="Proteomes" id="UP001363622"/>
    </source>
</evidence>
<accession>A0ABR1KKN2</accession>
<comment type="catalytic activity">
    <reaction evidence="13">
        <text>2 a Fe(II)-siderophore + NADP(+) + H(+) = 2 a Fe(III)-siderophore + NADPH</text>
        <dbReference type="Rhea" id="RHEA:28795"/>
        <dbReference type="Rhea" id="RHEA-COMP:11342"/>
        <dbReference type="Rhea" id="RHEA-COMP:11344"/>
        <dbReference type="ChEBI" id="CHEBI:15378"/>
        <dbReference type="ChEBI" id="CHEBI:29033"/>
        <dbReference type="ChEBI" id="CHEBI:29034"/>
        <dbReference type="ChEBI" id="CHEBI:57783"/>
        <dbReference type="ChEBI" id="CHEBI:58349"/>
        <dbReference type="EC" id="1.16.1.9"/>
    </reaction>
</comment>
<keyword evidence="18" id="KW-1185">Reference proteome</keyword>
<feature type="transmembrane region" description="Helical" evidence="15">
    <location>
        <begin position="36"/>
        <end position="58"/>
    </location>
</feature>
<evidence type="ECO:0000256" key="10">
    <source>
        <dbReference type="ARBA" id="ARBA00023065"/>
    </source>
</evidence>
<keyword evidence="10" id="KW-0406">Ion transport</keyword>
<dbReference type="Pfam" id="PF08022">
    <property type="entry name" value="FAD_binding_8"/>
    <property type="match status" value="1"/>
</dbReference>
<comment type="similarity">
    <text evidence="2">Belongs to the ferric reductase (FRE) family.</text>
</comment>
<evidence type="ECO:0000256" key="13">
    <source>
        <dbReference type="ARBA" id="ARBA00048483"/>
    </source>
</evidence>
<evidence type="ECO:0000256" key="12">
    <source>
        <dbReference type="ARBA" id="ARBA00023180"/>
    </source>
</evidence>
<feature type="region of interest" description="Disordered" evidence="14">
    <location>
        <begin position="540"/>
        <end position="596"/>
    </location>
</feature>
<sequence length="759" mass="83928">MKIRRHDMSSMDMGGMGGMSSSSPSGLPSLQFFQKMYWAVVGAFIAAATLVNITNYVIYRQRLWAAQRGDPTPAKPKSLPSRINATATAILREATNSTFAPLLVRGFRLRLPTVGNTFLVLANAATLLVLCFYGFNLSDQWSFEDVGYRTGCMSVAQLPLIFLLAGKNNIIGWLTGSSYERLNWLHRWVSRTLLLTVTIHMGYWFGDWAPYNYIGEKIRTDSITQHGLISWCLLLWITFSSAAPIRGWRYEVFVIQHLVSFAIFLAFVYKHVSSWPMYVRVYVWIPVALVCFDRFVRAAWMLYTNVSFFHPKPRRNGDMSGIWACKAEFTSLPHNTTRMTIKNPPISWNPGQHVFLSCHSVVPLQSHPFSIASIPGDKQMEFYIKSENGATKRFLAHAEKVDMLPANAASAAKTIKAVTIDGPYGQIRPLRQFDSVALFAGSTGATFIMPLLRDLVAHWQTRADSIPHKRSGLFSQPVGAIATRRVRLVWVVKSRGQLSWFASQLSHVQEQVAHLRSLGVDVDVESSVYVTCDPSFMEEHKSQSTTARPSSVVQEQFQSPNTVTGPFLDEKKRASGDRYSENEVDDSNASTLGESDEKNAQAYPGYTCCCTATVEDEDAISAANLNCTCGANPDSNKSRNLNAPVNSGIENPTNAPSPPSSPPPCTPLMTSPSPSSPANNANATSLHPSIHVLAGRPHLRSITRKCLEQALGETAVVACGPIGLVHDCRDSVVRLSDERAVHKGTGAQGIWFHGERFGW</sequence>
<keyword evidence="7" id="KW-0249">Electron transport</keyword>
<dbReference type="Pfam" id="PF01794">
    <property type="entry name" value="Ferric_reduct"/>
    <property type="match status" value="1"/>
</dbReference>
<feature type="region of interest" description="Disordered" evidence="14">
    <location>
        <begin position="636"/>
        <end position="684"/>
    </location>
</feature>
<evidence type="ECO:0000256" key="2">
    <source>
        <dbReference type="ARBA" id="ARBA00006278"/>
    </source>
</evidence>
<keyword evidence="4" id="KW-0813">Transport</keyword>
<evidence type="ECO:0000256" key="11">
    <source>
        <dbReference type="ARBA" id="ARBA00023136"/>
    </source>
</evidence>
<evidence type="ECO:0000256" key="7">
    <source>
        <dbReference type="ARBA" id="ARBA00022982"/>
    </source>
</evidence>
<evidence type="ECO:0000256" key="1">
    <source>
        <dbReference type="ARBA" id="ARBA00004651"/>
    </source>
</evidence>
<keyword evidence="9" id="KW-0560">Oxidoreductase</keyword>
<evidence type="ECO:0000259" key="16">
    <source>
        <dbReference type="PROSITE" id="PS51384"/>
    </source>
</evidence>
<feature type="transmembrane region" description="Helical" evidence="15">
    <location>
        <begin position="188"/>
        <end position="206"/>
    </location>
</feature>
<evidence type="ECO:0000256" key="3">
    <source>
        <dbReference type="ARBA" id="ARBA00012668"/>
    </source>
</evidence>
<dbReference type="SUPFAM" id="SSF63380">
    <property type="entry name" value="Riboflavin synthase domain-like"/>
    <property type="match status" value="1"/>
</dbReference>
<dbReference type="PANTHER" id="PTHR32361">
    <property type="entry name" value="FERRIC/CUPRIC REDUCTASE TRANSMEMBRANE COMPONENT"/>
    <property type="match status" value="1"/>
</dbReference>
<protein>
    <recommendedName>
        <fullName evidence="3">ferric-chelate reductase (NADPH)</fullName>
        <ecNumber evidence="3">1.16.1.9</ecNumber>
    </recommendedName>
</protein>
<comment type="subcellular location">
    <subcellularLocation>
        <location evidence="1">Cell membrane</location>
        <topology evidence="1">Multi-pass membrane protein</topology>
    </subcellularLocation>
</comment>
<dbReference type="Gene3D" id="2.40.30.10">
    <property type="entry name" value="Translation factors"/>
    <property type="match status" value="1"/>
</dbReference>
<evidence type="ECO:0000313" key="17">
    <source>
        <dbReference type="EMBL" id="KAK7513746.1"/>
    </source>
</evidence>
<feature type="compositionally biased region" description="Polar residues" evidence="14">
    <location>
        <begin position="636"/>
        <end position="651"/>
    </location>
</feature>
<evidence type="ECO:0000256" key="15">
    <source>
        <dbReference type="SAM" id="Phobius"/>
    </source>
</evidence>
<proteinExistence type="inferred from homology"/>
<dbReference type="InterPro" id="IPR017938">
    <property type="entry name" value="Riboflavin_synthase-like_b-brl"/>
</dbReference>
<gene>
    <name evidence="17" type="ORF">IWZ03DRAFT_240008</name>
</gene>
<keyword evidence="5" id="KW-1003">Cell membrane</keyword>
<dbReference type="EC" id="1.16.1.9" evidence="3"/>
<dbReference type="SFLD" id="SFLDG01168">
    <property type="entry name" value="Ferric_reductase_subgroup_(FRE"/>
    <property type="match status" value="1"/>
</dbReference>
<dbReference type="InterPro" id="IPR013130">
    <property type="entry name" value="Fe3_Rdtase_TM_dom"/>
</dbReference>
<name>A0ABR1KKN2_9PEZI</name>
<reference evidence="17 18" key="1">
    <citation type="submission" date="2024-04" db="EMBL/GenBank/DDBJ databases">
        <title>Phyllosticta paracitricarpa is synonymous to the EU quarantine fungus P. citricarpa based on phylogenomic analyses.</title>
        <authorList>
            <consortium name="Lawrence Berkeley National Laboratory"/>
            <person name="Van Ingen-Buijs V.A."/>
            <person name="Van Westerhoven A.C."/>
            <person name="Haridas S."/>
            <person name="Skiadas P."/>
            <person name="Martin F."/>
            <person name="Groenewald J.Z."/>
            <person name="Crous P.W."/>
            <person name="Seidl M.F."/>
        </authorList>
    </citation>
    <scope>NUCLEOTIDE SEQUENCE [LARGE SCALE GENOMIC DNA]</scope>
    <source>
        <strain evidence="17 18">CBS 123371</strain>
    </source>
</reference>
<keyword evidence="11 15" id="KW-0472">Membrane</keyword>
<evidence type="ECO:0000256" key="6">
    <source>
        <dbReference type="ARBA" id="ARBA00022692"/>
    </source>
</evidence>
<dbReference type="InterPro" id="IPR013121">
    <property type="entry name" value="Fe_red_NAD-bd_6"/>
</dbReference>
<dbReference type="CDD" id="cd06186">
    <property type="entry name" value="NOX_Duox_like_FAD_NADP"/>
    <property type="match status" value="1"/>
</dbReference>
<feature type="compositionally biased region" description="Polar residues" evidence="14">
    <location>
        <begin position="543"/>
        <end position="564"/>
    </location>
</feature>
<dbReference type="Proteomes" id="UP001363622">
    <property type="component" value="Unassembled WGS sequence"/>
</dbReference>
<organism evidence="17 18">
    <name type="scientific">Phyllosticta citriasiana</name>
    <dbReference type="NCBI Taxonomy" id="595635"/>
    <lineage>
        <taxon>Eukaryota</taxon>
        <taxon>Fungi</taxon>
        <taxon>Dikarya</taxon>
        <taxon>Ascomycota</taxon>
        <taxon>Pezizomycotina</taxon>
        <taxon>Dothideomycetes</taxon>
        <taxon>Dothideomycetes incertae sedis</taxon>
        <taxon>Botryosphaeriales</taxon>
        <taxon>Phyllostictaceae</taxon>
        <taxon>Phyllosticta</taxon>
    </lineage>
</organism>
<keyword evidence="8 15" id="KW-1133">Transmembrane helix</keyword>
<dbReference type="SFLD" id="SFLDS00052">
    <property type="entry name" value="Ferric_Reductase_Domain"/>
    <property type="match status" value="1"/>
</dbReference>
<feature type="domain" description="FAD-binding FR-type" evidence="16">
    <location>
        <begin position="319"/>
        <end position="430"/>
    </location>
</feature>
<dbReference type="PROSITE" id="PS51384">
    <property type="entry name" value="FAD_FR"/>
    <property type="match status" value="1"/>
</dbReference>
<dbReference type="InterPro" id="IPR051410">
    <property type="entry name" value="Ferric/Cupric_Reductase"/>
</dbReference>
<dbReference type="PANTHER" id="PTHR32361:SF9">
    <property type="entry name" value="FERRIC REDUCTASE TRANSMEMBRANE COMPONENT 3-RELATED"/>
    <property type="match status" value="1"/>
</dbReference>
<keyword evidence="6 15" id="KW-0812">Transmembrane</keyword>
<evidence type="ECO:0000256" key="9">
    <source>
        <dbReference type="ARBA" id="ARBA00023002"/>
    </source>
</evidence>
<comment type="caution">
    <text evidence="17">The sequence shown here is derived from an EMBL/GenBank/DDBJ whole genome shotgun (WGS) entry which is preliminary data.</text>
</comment>
<keyword evidence="12" id="KW-0325">Glycoprotein</keyword>
<feature type="region of interest" description="Disordered" evidence="14">
    <location>
        <begin position="1"/>
        <end position="22"/>
    </location>
</feature>
<feature type="transmembrane region" description="Helical" evidence="15">
    <location>
        <begin position="252"/>
        <end position="269"/>
    </location>
</feature>
<dbReference type="InterPro" id="IPR017927">
    <property type="entry name" value="FAD-bd_FR_type"/>
</dbReference>
<evidence type="ECO:0000256" key="14">
    <source>
        <dbReference type="SAM" id="MobiDB-lite"/>
    </source>
</evidence>
<dbReference type="SUPFAM" id="SSF52343">
    <property type="entry name" value="Ferredoxin reductase-like, C-terminal NADP-linked domain"/>
    <property type="match status" value="1"/>
</dbReference>
<dbReference type="Pfam" id="PF08030">
    <property type="entry name" value="NAD_binding_6"/>
    <property type="match status" value="1"/>
</dbReference>
<evidence type="ECO:0000256" key="5">
    <source>
        <dbReference type="ARBA" id="ARBA00022475"/>
    </source>
</evidence>